<keyword evidence="2" id="KW-1185">Reference proteome</keyword>
<evidence type="ECO:0000313" key="1">
    <source>
        <dbReference type="EMBL" id="KAJ9114446.1"/>
    </source>
</evidence>
<reference evidence="1" key="1">
    <citation type="submission" date="2023-04" db="EMBL/GenBank/DDBJ databases">
        <title>Draft Genome sequencing of Naganishia species isolated from polar environments using Oxford Nanopore Technology.</title>
        <authorList>
            <person name="Leo P."/>
            <person name="Venkateswaran K."/>
        </authorList>
    </citation>
    <scope>NUCLEOTIDE SEQUENCE</scope>
    <source>
        <strain evidence="1">MNA-CCFEE 5262</strain>
    </source>
</reference>
<gene>
    <name evidence="1" type="ORF">QFC20_001589</name>
</gene>
<accession>A0ACC2WUF2</accession>
<dbReference type="Proteomes" id="UP001230649">
    <property type="component" value="Unassembled WGS sequence"/>
</dbReference>
<comment type="caution">
    <text evidence="1">The sequence shown here is derived from an EMBL/GenBank/DDBJ whole genome shotgun (WGS) entry which is preliminary data.</text>
</comment>
<sequence>MTRIPQDLPIPEIDMLCPPSLTSGASTVSGFYSPQHVLGTPQFHPETYQSQQICTDPLDIRVDVVSEPHGGDRLEMYGTSKTGTSYSLPGHIVLAVPNMASSLEAHGRIRIVKELKVVFEGKTEFCDDAGRYKVMRLVKHEASLLPSQGFELHPPQESAGQTSSKDTTYAIPFDLKIPGWLPQSFENDTVALSYGLVATAKVEWVTLSPSKSLADALPHLMDVDNALPMSSSPVPIMSAASPTYASRFFPRLKSVANALATAITLPSPSASQQVTRASDWQPIAISRHRVPAPPCAVPSVIGVDAPAAETPLRHYTLRPAENSPSPVECVVSVPETIDINGPTLRVSVRLRAREGFTIAGIEGAEPTQPFSSAAVPDSGSDLAAVGDSGSRETWTTANAAVTSSSVPSPKQSPLEHIRMVELGMEVEETERYS</sequence>
<name>A0ACC2WUF2_9TREE</name>
<dbReference type="EMBL" id="JASBWS010000009">
    <property type="protein sequence ID" value="KAJ9114446.1"/>
    <property type="molecule type" value="Genomic_DNA"/>
</dbReference>
<organism evidence="1 2">
    <name type="scientific">Naganishia adeliensis</name>
    <dbReference type="NCBI Taxonomy" id="92952"/>
    <lineage>
        <taxon>Eukaryota</taxon>
        <taxon>Fungi</taxon>
        <taxon>Dikarya</taxon>
        <taxon>Basidiomycota</taxon>
        <taxon>Agaricomycotina</taxon>
        <taxon>Tremellomycetes</taxon>
        <taxon>Filobasidiales</taxon>
        <taxon>Filobasidiaceae</taxon>
        <taxon>Naganishia</taxon>
    </lineage>
</organism>
<protein>
    <submittedName>
        <fullName evidence="1">Uncharacterized protein</fullName>
    </submittedName>
</protein>
<evidence type="ECO:0000313" key="2">
    <source>
        <dbReference type="Proteomes" id="UP001230649"/>
    </source>
</evidence>
<proteinExistence type="predicted"/>